<name>A0A517N2K3_9BACT</name>
<keyword evidence="3" id="KW-1185">Reference proteome</keyword>
<gene>
    <name evidence="2" type="ORF">HG15A2_45700</name>
</gene>
<keyword evidence="1" id="KW-0732">Signal</keyword>
<sequence length="348" mass="39054" precursor="true">MASQCLHLVKLLRDTLIALLLAIPLCSIQTSAQDSPTGNQDSNYSCTFNLQSEVLATPATIPLISDGRPVNLIRIFGELDSSGIGSGFLVCEEGEWQFNSFGDASLSQLKRKKKIPVQFHLEGVNAQREKLIRVTFEPTRSEQDLYLLLTDKASLARSSQLMLGVHQRYLVGNAKPPRRTDTLSPTQVIQLFDRVPIAEKTDDSQAGVKQTLPPKTSLASGYVTGVAENPSDLGLLEVPLRNRRLSKLICLDQNKCSYEWSGKHFHSAVTMVAYPGYLIKLEALRLKDPLNRGRSLYHVEFLEENRIEELQGKELYLVADSSESEPYRLLVRQGEDLQYVYRMTSIKR</sequence>
<accession>A0A517N2K3</accession>
<protein>
    <submittedName>
        <fullName evidence="2">Uncharacterized protein</fullName>
    </submittedName>
</protein>
<feature type="signal peptide" evidence="1">
    <location>
        <begin position="1"/>
        <end position="32"/>
    </location>
</feature>
<dbReference type="Proteomes" id="UP000319852">
    <property type="component" value="Chromosome"/>
</dbReference>
<reference evidence="2 3" key="1">
    <citation type="submission" date="2019-02" db="EMBL/GenBank/DDBJ databases">
        <title>Deep-cultivation of Planctomycetes and their phenomic and genomic characterization uncovers novel biology.</title>
        <authorList>
            <person name="Wiegand S."/>
            <person name="Jogler M."/>
            <person name="Boedeker C."/>
            <person name="Pinto D."/>
            <person name="Vollmers J."/>
            <person name="Rivas-Marin E."/>
            <person name="Kohn T."/>
            <person name="Peeters S.H."/>
            <person name="Heuer A."/>
            <person name="Rast P."/>
            <person name="Oberbeckmann S."/>
            <person name="Bunk B."/>
            <person name="Jeske O."/>
            <person name="Meyerdierks A."/>
            <person name="Storesund J.E."/>
            <person name="Kallscheuer N."/>
            <person name="Luecker S."/>
            <person name="Lage O.M."/>
            <person name="Pohl T."/>
            <person name="Merkel B.J."/>
            <person name="Hornburger P."/>
            <person name="Mueller R.-W."/>
            <person name="Bruemmer F."/>
            <person name="Labrenz M."/>
            <person name="Spormann A.M."/>
            <person name="Op den Camp H."/>
            <person name="Overmann J."/>
            <person name="Amann R."/>
            <person name="Jetten M.S.M."/>
            <person name="Mascher T."/>
            <person name="Medema M.H."/>
            <person name="Devos D.P."/>
            <person name="Kaster A.-K."/>
            <person name="Ovreas L."/>
            <person name="Rohde M."/>
            <person name="Galperin M.Y."/>
            <person name="Jogler C."/>
        </authorList>
    </citation>
    <scope>NUCLEOTIDE SEQUENCE [LARGE SCALE GENOMIC DNA]</scope>
    <source>
        <strain evidence="2 3">HG15A2</strain>
    </source>
</reference>
<dbReference type="EMBL" id="CP036263">
    <property type="protein sequence ID" value="QDT01228.1"/>
    <property type="molecule type" value="Genomic_DNA"/>
</dbReference>
<evidence type="ECO:0000313" key="3">
    <source>
        <dbReference type="Proteomes" id="UP000319852"/>
    </source>
</evidence>
<dbReference type="RefSeq" id="WP_145063274.1">
    <property type="nucleotide sequence ID" value="NZ_CP036263.1"/>
</dbReference>
<dbReference type="AlphaFoldDB" id="A0A517N2K3"/>
<proteinExistence type="predicted"/>
<feature type="chain" id="PRO_5021894838" evidence="1">
    <location>
        <begin position="33"/>
        <end position="348"/>
    </location>
</feature>
<evidence type="ECO:0000256" key="1">
    <source>
        <dbReference type="SAM" id="SignalP"/>
    </source>
</evidence>
<dbReference type="KEGG" id="amob:HG15A2_45700"/>
<organism evidence="2 3">
    <name type="scientific">Adhaeretor mobilis</name>
    <dbReference type="NCBI Taxonomy" id="1930276"/>
    <lineage>
        <taxon>Bacteria</taxon>
        <taxon>Pseudomonadati</taxon>
        <taxon>Planctomycetota</taxon>
        <taxon>Planctomycetia</taxon>
        <taxon>Pirellulales</taxon>
        <taxon>Lacipirellulaceae</taxon>
        <taxon>Adhaeretor</taxon>
    </lineage>
</organism>
<evidence type="ECO:0000313" key="2">
    <source>
        <dbReference type="EMBL" id="QDT01228.1"/>
    </source>
</evidence>